<dbReference type="Proteomes" id="UP000226431">
    <property type="component" value="Unassembled WGS sequence"/>
</dbReference>
<dbReference type="EMBL" id="NJES01001402">
    <property type="protein sequence ID" value="PHH64864.1"/>
    <property type="molecule type" value="Genomic_DNA"/>
</dbReference>
<comment type="caution">
    <text evidence="1">The sequence shown here is derived from an EMBL/GenBank/DDBJ whole genome shotgun (WGS) entry which is preliminary data.</text>
</comment>
<name>A0A2C5YD26_9HYPO</name>
<dbReference type="OrthoDB" id="422736at2759"/>
<dbReference type="AlphaFoldDB" id="A0A2C5YD26"/>
<keyword evidence="2" id="KW-1185">Reference proteome</keyword>
<reference evidence="1 2" key="1">
    <citation type="submission" date="2017-06" db="EMBL/GenBank/DDBJ databases">
        <title>Ant-infecting Ophiocordyceps genomes reveal a high diversity of potential behavioral manipulation genes and a possible major role for enterotoxins.</title>
        <authorList>
            <person name="De Bekker C."/>
            <person name="Evans H.C."/>
            <person name="Brachmann A."/>
            <person name="Hughes D.P."/>
        </authorList>
    </citation>
    <scope>NUCLEOTIDE SEQUENCE [LARGE SCALE GENOMIC DNA]</scope>
    <source>
        <strain evidence="1 2">Map16</strain>
    </source>
</reference>
<protein>
    <submittedName>
        <fullName evidence="1">Uncharacterized protein</fullName>
    </submittedName>
</protein>
<dbReference type="STRING" id="2004952.A0A2C5YD26"/>
<evidence type="ECO:0000313" key="2">
    <source>
        <dbReference type="Proteomes" id="UP000226431"/>
    </source>
</evidence>
<organism evidence="1 2">
    <name type="scientific">Ophiocordyceps camponoti-rufipedis</name>
    <dbReference type="NCBI Taxonomy" id="2004952"/>
    <lineage>
        <taxon>Eukaryota</taxon>
        <taxon>Fungi</taxon>
        <taxon>Dikarya</taxon>
        <taxon>Ascomycota</taxon>
        <taxon>Pezizomycotina</taxon>
        <taxon>Sordariomycetes</taxon>
        <taxon>Hypocreomycetidae</taxon>
        <taxon>Hypocreales</taxon>
        <taxon>Ophiocordycipitaceae</taxon>
        <taxon>Ophiocordyceps</taxon>
    </lineage>
</organism>
<dbReference type="PANTHER" id="PTHR36587">
    <property type="entry name" value="EXPRESSION SITE-ASSOCIATED GENE 3 (ESAG3)-LIKE PROTEIN"/>
    <property type="match status" value="1"/>
</dbReference>
<gene>
    <name evidence="1" type="ORF">CDD80_1088</name>
</gene>
<accession>A0A2C5YD26</accession>
<proteinExistence type="predicted"/>
<sequence length="386" mass="42877">MVMMMMGMLRCVPRRPVVLVSVSLLFSVLVLRLLLVTDDSSWHRLGINRPSSKQPQPKPYLQTTHPALHILLPATHSDVNLCKTLLTLTIAGYPSPNIVAWGGKDDDGGLRGGGSHNAKITSALAFVNDAKRRERAGFDDELVLMVDAYDVWFQLPVEVLVARYRAILADDEARVRHRMGRSYEHGRIGHEVIFGAGKRCSPNQLHTLACYAVPESPLPPDTHGVSTDSMLGRTFMSNGRQRFLVSGYMLGTVRAVRAVLERASSKLDECVGRTGVDFDNGSGDADFCYRGSDQSIFVEMFAEQEARREYLRRQHRSVLDPIMEALIPNRPGSPPPKTHIMTEPISDMLSPSFPHQPFDPSSVQDSEMAIVLDYFSLLGFQTSNAE</sequence>
<dbReference type="CDD" id="cd22997">
    <property type="entry name" value="GT_LH"/>
    <property type="match status" value="1"/>
</dbReference>
<evidence type="ECO:0000313" key="1">
    <source>
        <dbReference type="EMBL" id="PHH64864.1"/>
    </source>
</evidence>
<dbReference type="PANTHER" id="PTHR36587:SF2">
    <property type="entry name" value="EXPRESSION SITE-ASSOCIATED GENE 3 (ESAG3)-LIKE PROTEIN"/>
    <property type="match status" value="1"/>
</dbReference>